<proteinExistence type="predicted"/>
<evidence type="ECO:0008006" key="3">
    <source>
        <dbReference type="Google" id="ProtNLM"/>
    </source>
</evidence>
<comment type="caution">
    <text evidence="1">The sequence shown here is derived from an EMBL/GenBank/DDBJ whole genome shotgun (WGS) entry which is preliminary data.</text>
</comment>
<evidence type="ECO:0000313" key="2">
    <source>
        <dbReference type="Proteomes" id="UP000599578"/>
    </source>
</evidence>
<dbReference type="EMBL" id="BMLT01000001">
    <property type="protein sequence ID" value="GGO76251.1"/>
    <property type="molecule type" value="Genomic_DNA"/>
</dbReference>
<organism evidence="1 2">
    <name type="scientific">Marinobacterium nitratireducens</name>
    <dbReference type="NCBI Taxonomy" id="518897"/>
    <lineage>
        <taxon>Bacteria</taxon>
        <taxon>Pseudomonadati</taxon>
        <taxon>Pseudomonadota</taxon>
        <taxon>Gammaproteobacteria</taxon>
        <taxon>Oceanospirillales</taxon>
        <taxon>Oceanospirillaceae</taxon>
        <taxon>Marinobacterium</taxon>
    </lineage>
</organism>
<name>A0A917Z8N9_9GAMM</name>
<gene>
    <name evidence="1" type="ORF">GCM10011348_03010</name>
</gene>
<dbReference type="AlphaFoldDB" id="A0A917Z8N9"/>
<dbReference type="Proteomes" id="UP000599578">
    <property type="component" value="Unassembled WGS sequence"/>
</dbReference>
<sequence length="204" mass="21910">MSSRAGMQVQAASAHLTIRIDGIPAIKDTEGVSDAVSTQPSECDQKAVPGASIIVNSGEGGQTIQRLSPLPLFPEPITAPEISDIHRARQEMLAVYEAPQNLPVTLFAKLAGKSRDQVNRELKAGKLLALRMGNRGQRVPDWQLDLIKNKLTQTVLGLVGNGNAWQLYGALTQPQQQLDGMTPIDHVTPDNVHAVAEIVISTVV</sequence>
<protein>
    <recommendedName>
        <fullName evidence="3">Integrase</fullName>
    </recommendedName>
</protein>
<reference evidence="1 2" key="1">
    <citation type="journal article" date="2014" name="Int. J. Syst. Evol. Microbiol.">
        <title>Complete genome sequence of Corynebacterium casei LMG S-19264T (=DSM 44701T), isolated from a smear-ripened cheese.</title>
        <authorList>
            <consortium name="US DOE Joint Genome Institute (JGI-PGF)"/>
            <person name="Walter F."/>
            <person name="Albersmeier A."/>
            <person name="Kalinowski J."/>
            <person name="Ruckert C."/>
        </authorList>
    </citation>
    <scope>NUCLEOTIDE SEQUENCE [LARGE SCALE GENOMIC DNA]</scope>
    <source>
        <strain evidence="1 2">CGMCC 1.7286</strain>
    </source>
</reference>
<keyword evidence="2" id="KW-1185">Reference proteome</keyword>
<accession>A0A917Z8N9</accession>
<evidence type="ECO:0000313" key="1">
    <source>
        <dbReference type="EMBL" id="GGO76251.1"/>
    </source>
</evidence>